<dbReference type="Gene3D" id="3.40.50.720">
    <property type="entry name" value="NAD(P)-binding Rossmann-like Domain"/>
    <property type="match status" value="1"/>
</dbReference>
<dbReference type="CDD" id="cd05327">
    <property type="entry name" value="retinol-DH_like_SDR_c_like"/>
    <property type="match status" value="1"/>
</dbReference>
<organism evidence="2 3">
    <name type="scientific">Smittium culicis</name>
    <dbReference type="NCBI Taxonomy" id="133412"/>
    <lineage>
        <taxon>Eukaryota</taxon>
        <taxon>Fungi</taxon>
        <taxon>Fungi incertae sedis</taxon>
        <taxon>Zoopagomycota</taxon>
        <taxon>Kickxellomycotina</taxon>
        <taxon>Harpellomycetes</taxon>
        <taxon>Harpellales</taxon>
        <taxon>Legeriomycetaceae</taxon>
        <taxon>Smittium</taxon>
    </lineage>
</organism>
<dbReference type="PANTHER" id="PTHR43157:SF31">
    <property type="entry name" value="PHOSPHATIDYLINOSITOL-GLYCAN BIOSYNTHESIS CLASS F PROTEIN"/>
    <property type="match status" value="1"/>
</dbReference>
<protein>
    <submittedName>
        <fullName evidence="2">Short-chain dehydrogenase TIC 32, chloroplastic</fullName>
    </submittedName>
</protein>
<accession>A0A1R1YJT7</accession>
<keyword evidence="1" id="KW-0560">Oxidoreductase</keyword>
<keyword evidence="3" id="KW-1185">Reference proteome</keyword>
<dbReference type="InterPro" id="IPR002347">
    <property type="entry name" value="SDR_fam"/>
</dbReference>
<comment type="caution">
    <text evidence="2">The sequence shown here is derived from an EMBL/GenBank/DDBJ whole genome shotgun (WGS) entry which is preliminary data.</text>
</comment>
<evidence type="ECO:0000256" key="1">
    <source>
        <dbReference type="ARBA" id="ARBA00023002"/>
    </source>
</evidence>
<dbReference type="EMBL" id="LSSM01001136">
    <property type="protein sequence ID" value="OMJ27168.1"/>
    <property type="molecule type" value="Genomic_DNA"/>
</dbReference>
<reference evidence="3" key="1">
    <citation type="submission" date="2017-01" db="EMBL/GenBank/DDBJ databases">
        <authorList>
            <person name="Wang Y."/>
            <person name="White M."/>
            <person name="Kvist S."/>
            <person name="Moncalvo J.-M."/>
        </authorList>
    </citation>
    <scope>NUCLEOTIDE SEQUENCE [LARGE SCALE GENOMIC DNA]</scope>
    <source>
        <strain evidence="3">ID-206-W2</strain>
    </source>
</reference>
<dbReference type="PANTHER" id="PTHR43157">
    <property type="entry name" value="PHOSPHATIDYLINOSITOL-GLYCAN BIOSYNTHESIS CLASS F PROTEIN-RELATED"/>
    <property type="match status" value="1"/>
</dbReference>
<dbReference type="Proteomes" id="UP000187429">
    <property type="component" value="Unassembled WGS sequence"/>
</dbReference>
<dbReference type="SUPFAM" id="SSF51735">
    <property type="entry name" value="NAD(P)-binding Rossmann-fold domains"/>
    <property type="match status" value="1"/>
</dbReference>
<dbReference type="OrthoDB" id="191139at2759"/>
<name>A0A1R1YJT7_9FUNG</name>
<dbReference type="PRINTS" id="PR00081">
    <property type="entry name" value="GDHRDH"/>
</dbReference>
<gene>
    <name evidence="2" type="ORF">AYI69_g3405</name>
</gene>
<evidence type="ECO:0000313" key="3">
    <source>
        <dbReference type="Proteomes" id="UP000187429"/>
    </source>
</evidence>
<proteinExistence type="predicted"/>
<dbReference type="GO" id="GO:0016491">
    <property type="term" value="F:oxidoreductase activity"/>
    <property type="evidence" value="ECO:0007669"/>
    <property type="project" value="UniProtKB-KW"/>
</dbReference>
<dbReference type="InterPro" id="IPR036291">
    <property type="entry name" value="NAD(P)-bd_dom_sf"/>
</dbReference>
<dbReference type="AlphaFoldDB" id="A0A1R1YJT7"/>
<evidence type="ECO:0000313" key="2">
    <source>
        <dbReference type="EMBL" id="OMJ27168.1"/>
    </source>
</evidence>
<sequence length="352" mass="39717">MLLLEKFVNSSESLLLPLCQWSPITMFGFRMFSFSMELSYNILFKIFYRNADESRLLQYSSIHKKTYASDSKKIAIVTGANSGIGFETSRALALAGFHVVMACRNKNLAEQAIESLKAKTNLDSFEFIELDLSSFASINTFISHYKELHNSLDLLINNAGVMMCPYSLTKDGIEMQFGTNHVGHFILTNGLIDLLLASHSPRLIILSSLAHYSGRFENYDFLKERNYNTYKNYSISKICNILFATELARKYKNTNLVVNSLHPGVVNTNLGRHVFTSTNSFLEFIKSSLTITPTHGALTTIKLALSPDLESISGKYFSKELQVSPLPFSQDEKACIDLWNFTESIIKDHSKN</sequence>
<dbReference type="Pfam" id="PF00106">
    <property type="entry name" value="adh_short"/>
    <property type="match status" value="1"/>
</dbReference>